<reference evidence="2" key="1">
    <citation type="journal article" date="2023" name="Mol. Phylogenet. Evol.">
        <title>Genome-scale phylogeny and comparative genomics of the fungal order Sordariales.</title>
        <authorList>
            <person name="Hensen N."/>
            <person name="Bonometti L."/>
            <person name="Westerberg I."/>
            <person name="Brannstrom I.O."/>
            <person name="Guillou S."/>
            <person name="Cros-Aarteil S."/>
            <person name="Calhoun S."/>
            <person name="Haridas S."/>
            <person name="Kuo A."/>
            <person name="Mondo S."/>
            <person name="Pangilinan J."/>
            <person name="Riley R."/>
            <person name="LaButti K."/>
            <person name="Andreopoulos B."/>
            <person name="Lipzen A."/>
            <person name="Chen C."/>
            <person name="Yan M."/>
            <person name="Daum C."/>
            <person name="Ng V."/>
            <person name="Clum A."/>
            <person name="Steindorff A."/>
            <person name="Ohm R.A."/>
            <person name="Martin F."/>
            <person name="Silar P."/>
            <person name="Natvig D.O."/>
            <person name="Lalanne C."/>
            <person name="Gautier V."/>
            <person name="Ament-Velasquez S.L."/>
            <person name="Kruys A."/>
            <person name="Hutchinson M.I."/>
            <person name="Powell A.J."/>
            <person name="Barry K."/>
            <person name="Miller A.N."/>
            <person name="Grigoriev I.V."/>
            <person name="Debuchy R."/>
            <person name="Gladieux P."/>
            <person name="Hiltunen Thoren M."/>
            <person name="Johannesson H."/>
        </authorList>
    </citation>
    <scope>NUCLEOTIDE SEQUENCE</scope>
    <source>
        <strain evidence="2">CBS 141.50</strain>
    </source>
</reference>
<name>A0AAN6V519_9PEZI</name>
<dbReference type="EMBL" id="MU853572">
    <property type="protein sequence ID" value="KAK4145003.1"/>
    <property type="molecule type" value="Genomic_DNA"/>
</dbReference>
<gene>
    <name evidence="2" type="ORF">C8A04DRAFT_36136</name>
</gene>
<evidence type="ECO:0000256" key="1">
    <source>
        <dbReference type="SAM" id="MobiDB-lite"/>
    </source>
</evidence>
<feature type="region of interest" description="Disordered" evidence="1">
    <location>
        <begin position="1"/>
        <end position="49"/>
    </location>
</feature>
<comment type="caution">
    <text evidence="2">The sequence shown here is derived from an EMBL/GenBank/DDBJ whole genome shotgun (WGS) entry which is preliminary data.</text>
</comment>
<protein>
    <submittedName>
        <fullName evidence="2">Uncharacterized protein</fullName>
    </submittedName>
</protein>
<sequence length="370" mass="44104">MSSPTHAQHGVHPPLNWNSPDDNGGSSRLNPKPDEGMDTQEEREMPQRSYYARVLGTHISVSPIDVPDTYDPDGWVPGTPEPEPYDPETYAAWGRKHLGEEWYQLRKAMLQERNIYLRSDWVYSERRPLRPARHVGMSDEPWKRLWSRLSKVLPRVQPSSTAPLFREAWERLGYARESSRWSEEEYQFNKIFLKEDLIDCARAHHETQEGDIQREKEREEIAKVRYEPGTLIESDEYERRMTDFRLRREGWVQEQFDARDRAAVAKAQKRGPELERELNTPPKTQEEMNLRFRLCDLQKISREEQDRLARMYGFFERPPINPPFFGTPLEKRSPPRDQEEMDQLFRLWTWRLNRMEQDELAHVWLQPEAS</sequence>
<organism evidence="2 3">
    <name type="scientific">Dichotomopilus funicola</name>
    <dbReference type="NCBI Taxonomy" id="1934379"/>
    <lineage>
        <taxon>Eukaryota</taxon>
        <taxon>Fungi</taxon>
        <taxon>Dikarya</taxon>
        <taxon>Ascomycota</taxon>
        <taxon>Pezizomycotina</taxon>
        <taxon>Sordariomycetes</taxon>
        <taxon>Sordariomycetidae</taxon>
        <taxon>Sordariales</taxon>
        <taxon>Chaetomiaceae</taxon>
        <taxon>Dichotomopilus</taxon>
    </lineage>
</organism>
<feature type="compositionally biased region" description="Polar residues" evidence="1">
    <location>
        <begin position="16"/>
        <end position="29"/>
    </location>
</feature>
<evidence type="ECO:0000313" key="3">
    <source>
        <dbReference type="Proteomes" id="UP001302676"/>
    </source>
</evidence>
<evidence type="ECO:0000313" key="2">
    <source>
        <dbReference type="EMBL" id="KAK4145003.1"/>
    </source>
</evidence>
<feature type="compositionally biased region" description="Basic and acidic residues" evidence="1">
    <location>
        <begin position="31"/>
        <end position="46"/>
    </location>
</feature>
<dbReference type="RefSeq" id="XP_062638374.1">
    <property type="nucleotide sequence ID" value="XM_062783416.1"/>
</dbReference>
<keyword evidence="3" id="KW-1185">Reference proteome</keyword>
<reference evidence="2" key="2">
    <citation type="submission" date="2023-05" db="EMBL/GenBank/DDBJ databases">
        <authorList>
            <consortium name="Lawrence Berkeley National Laboratory"/>
            <person name="Steindorff A."/>
            <person name="Hensen N."/>
            <person name="Bonometti L."/>
            <person name="Westerberg I."/>
            <person name="Brannstrom I.O."/>
            <person name="Guillou S."/>
            <person name="Cros-Aarteil S."/>
            <person name="Calhoun S."/>
            <person name="Haridas S."/>
            <person name="Kuo A."/>
            <person name="Mondo S."/>
            <person name="Pangilinan J."/>
            <person name="Riley R."/>
            <person name="Labutti K."/>
            <person name="Andreopoulos B."/>
            <person name="Lipzen A."/>
            <person name="Chen C."/>
            <person name="Yanf M."/>
            <person name="Daum C."/>
            <person name="Ng V."/>
            <person name="Clum A."/>
            <person name="Ohm R."/>
            <person name="Martin F."/>
            <person name="Silar P."/>
            <person name="Natvig D."/>
            <person name="Lalanne C."/>
            <person name="Gautier V."/>
            <person name="Ament-Velasquez S.L."/>
            <person name="Kruys A."/>
            <person name="Hutchinson M.I."/>
            <person name="Powell A.J."/>
            <person name="Barry K."/>
            <person name="Miller A.N."/>
            <person name="Grigoriev I.V."/>
            <person name="Debuchy R."/>
            <person name="Gladieux P."/>
            <person name="Thoren M.H."/>
            <person name="Johannesson H."/>
        </authorList>
    </citation>
    <scope>NUCLEOTIDE SEQUENCE</scope>
    <source>
        <strain evidence="2">CBS 141.50</strain>
    </source>
</reference>
<dbReference type="GeneID" id="87820029"/>
<proteinExistence type="predicted"/>
<dbReference type="Proteomes" id="UP001302676">
    <property type="component" value="Unassembled WGS sequence"/>
</dbReference>
<dbReference type="AlphaFoldDB" id="A0AAN6V519"/>
<accession>A0AAN6V519</accession>